<dbReference type="GO" id="GO:0000287">
    <property type="term" value="F:magnesium ion binding"/>
    <property type="evidence" value="ECO:0007669"/>
    <property type="project" value="UniProtKB-UniRule"/>
</dbReference>
<dbReference type="Proteomes" id="UP000654993">
    <property type="component" value="Unassembled WGS sequence"/>
</dbReference>
<comment type="pathway">
    <text evidence="7">Quinol/quinone metabolism; 1,4-dihydroxy-2-naphthoate biosynthesis; 1,4-dihydroxy-2-naphthoate from chorismate: step 4/7.</text>
</comment>
<comment type="catalytic activity">
    <reaction evidence="7">
        <text>(1R,6R)-6-hydroxy-2-succinyl-cyclohexa-2,4-diene-1-carboxylate = 2-succinylbenzoate + H2O</text>
        <dbReference type="Rhea" id="RHEA:10196"/>
        <dbReference type="ChEBI" id="CHEBI:15377"/>
        <dbReference type="ChEBI" id="CHEBI:18325"/>
        <dbReference type="ChEBI" id="CHEBI:58689"/>
        <dbReference type="EC" id="4.2.1.113"/>
    </reaction>
</comment>
<dbReference type="InterPro" id="IPR029017">
    <property type="entry name" value="Enolase-like_N"/>
</dbReference>
<name>A0A916VIL9_9BACL</name>
<keyword evidence="3 7" id="KW-0479">Metal-binding</keyword>
<dbReference type="CDD" id="cd03317">
    <property type="entry name" value="NAAAR"/>
    <property type="match status" value="1"/>
</dbReference>
<dbReference type="GO" id="GO:0043748">
    <property type="term" value="F:O-succinylbenzoate synthase activity"/>
    <property type="evidence" value="ECO:0007669"/>
    <property type="project" value="UniProtKB-EC"/>
</dbReference>
<evidence type="ECO:0000256" key="4">
    <source>
        <dbReference type="ARBA" id="ARBA00022842"/>
    </source>
</evidence>
<dbReference type="AlphaFoldDB" id="A0A916VIL9"/>
<dbReference type="InterPro" id="IPR036849">
    <property type="entry name" value="Enolase-like_C_sf"/>
</dbReference>
<organism evidence="9 10">
    <name type="scientific">Insulibacter thermoxylanivorax</name>
    <dbReference type="NCBI Taxonomy" id="2749268"/>
    <lineage>
        <taxon>Bacteria</taxon>
        <taxon>Bacillati</taxon>
        <taxon>Bacillota</taxon>
        <taxon>Bacilli</taxon>
        <taxon>Bacillales</taxon>
        <taxon>Paenibacillaceae</taxon>
        <taxon>Insulibacter</taxon>
    </lineage>
</organism>
<comment type="function">
    <text evidence="7">Converts 2-succinyl-6-hydroxy-2,4-cyclohexadiene-1-carboxylate (SHCHC) to 2-succinylbenzoate (OSB).</text>
</comment>
<dbReference type="GO" id="GO:0016854">
    <property type="term" value="F:racemase and epimerase activity"/>
    <property type="evidence" value="ECO:0007669"/>
    <property type="project" value="UniProtKB-ARBA"/>
</dbReference>
<evidence type="ECO:0000256" key="6">
    <source>
        <dbReference type="ARBA" id="ARBA00029491"/>
    </source>
</evidence>
<dbReference type="EMBL" id="BMAQ01000048">
    <property type="protein sequence ID" value="GFR39485.1"/>
    <property type="molecule type" value="Genomic_DNA"/>
</dbReference>
<dbReference type="SFLD" id="SFLDS00001">
    <property type="entry name" value="Enolase"/>
    <property type="match status" value="1"/>
</dbReference>
<feature type="active site" description="Proton donor" evidence="7">
    <location>
        <position position="164"/>
    </location>
</feature>
<sequence length="383" mass="42293">MHIASITLHHIRMPLKSPFAASYGVYHDRETILIEVQDESGCIGWGECVAFAEPWYTEETIGTAWHIVESFLIPQLLGKRLEHPREVSRLFAGIKRNPMAKAGLETAVWDLYAKLQDKPLAEVLGGVRKEIETGIAIGLQPTTEKLYEAIERSIEAGYRRVKVKIKPGMDIDLIRSIRAAYPGLALMADANSAYTPADAPHLMRLDEYNLMMIEQPLDAEDIIDHAALQKQLATPICLDESLVSLDHVRHALTLGSCRVVNIKIGRVGGLTSALQIHDLCASHGVPVWCGGMLETGIGRAHNIALATLPGFTLPGDISASDRYWERDVISPPVAVSAGKIAVPEGPGIGVEVDREYLGHVTLRTQHYNMQHYNMQHYNIGKHL</sequence>
<dbReference type="Gene3D" id="3.20.20.120">
    <property type="entry name" value="Enolase-like C-terminal domain"/>
    <property type="match status" value="1"/>
</dbReference>
<dbReference type="SUPFAM" id="SSF51604">
    <property type="entry name" value="Enolase C-terminal domain-like"/>
    <property type="match status" value="1"/>
</dbReference>
<dbReference type="SMART" id="SM00922">
    <property type="entry name" value="MR_MLE"/>
    <property type="match status" value="1"/>
</dbReference>
<gene>
    <name evidence="7 9" type="primary">menC</name>
    <name evidence="9" type="ORF">PRECH8_27810</name>
</gene>
<comment type="pathway">
    <text evidence="7">Quinol/quinone metabolism; menaquinone biosynthesis.</text>
</comment>
<reference evidence="9" key="2">
    <citation type="journal article" date="2021" name="Data Brief">
        <title>Draft genome sequence data of the facultative, thermophilic, xylanolytic bacterium Paenibacillus sp. strain DA-C8.</title>
        <authorList>
            <person name="Chhe C."/>
            <person name="Uke A."/>
            <person name="Baramee S."/>
            <person name="Ungkulpasvich U."/>
            <person name="Tachaapaikoon C."/>
            <person name="Pason P."/>
            <person name="Waeonukul R."/>
            <person name="Ratanakhanokchai K."/>
            <person name="Kosugi A."/>
        </authorList>
    </citation>
    <scope>NUCLEOTIDE SEQUENCE</scope>
    <source>
        <strain evidence="9">DA-C8</strain>
    </source>
</reference>
<feature type="binding site" evidence="7">
    <location>
        <position position="214"/>
    </location>
    <ligand>
        <name>Mg(2+)</name>
        <dbReference type="ChEBI" id="CHEBI:18420"/>
    </ligand>
</feature>
<dbReference type="Pfam" id="PF02746">
    <property type="entry name" value="MR_MLE_N"/>
    <property type="match status" value="1"/>
</dbReference>
<dbReference type="InterPro" id="IPR010197">
    <property type="entry name" value="OSBS/NAAAR"/>
</dbReference>
<dbReference type="InterPro" id="IPR047585">
    <property type="entry name" value="MenC"/>
</dbReference>
<keyword evidence="2 7" id="KW-0474">Menaquinone biosynthesis</keyword>
<evidence type="ECO:0000256" key="7">
    <source>
        <dbReference type="HAMAP-Rule" id="MF_01933"/>
    </source>
</evidence>
<dbReference type="PANTHER" id="PTHR48073">
    <property type="entry name" value="O-SUCCINYLBENZOATE SYNTHASE-RELATED"/>
    <property type="match status" value="1"/>
</dbReference>
<keyword evidence="10" id="KW-1185">Reference proteome</keyword>
<dbReference type="InterPro" id="IPR029065">
    <property type="entry name" value="Enolase_C-like"/>
</dbReference>
<dbReference type="SFLD" id="SFLDG00180">
    <property type="entry name" value="muconate_cycloisomerase"/>
    <property type="match status" value="1"/>
</dbReference>
<proteinExistence type="inferred from homology"/>
<feature type="domain" description="Mandelate racemase/muconate lactonizing enzyme C-terminal" evidence="8">
    <location>
        <begin position="143"/>
        <end position="235"/>
    </location>
</feature>
<evidence type="ECO:0000313" key="10">
    <source>
        <dbReference type="Proteomes" id="UP000654993"/>
    </source>
</evidence>
<dbReference type="Gene3D" id="3.30.390.10">
    <property type="entry name" value="Enolase-like, N-terminal domain"/>
    <property type="match status" value="1"/>
</dbReference>
<dbReference type="InterPro" id="IPR013341">
    <property type="entry name" value="Mandelate_racemase_N_dom"/>
</dbReference>
<dbReference type="InterPro" id="IPR013342">
    <property type="entry name" value="Mandelate_racemase_C"/>
</dbReference>
<dbReference type="GO" id="GO:0009234">
    <property type="term" value="P:menaquinone biosynthetic process"/>
    <property type="evidence" value="ECO:0007669"/>
    <property type="project" value="UniProtKB-UniRule"/>
</dbReference>
<accession>A0A916VIL9</accession>
<evidence type="ECO:0000256" key="2">
    <source>
        <dbReference type="ARBA" id="ARBA00022428"/>
    </source>
</evidence>
<protein>
    <recommendedName>
        <fullName evidence="6 7">o-succinylbenzoate synthase</fullName>
        <shortName evidence="7">OSB synthase</shortName>
        <shortName evidence="7">OSBS</shortName>
        <ecNumber evidence="6 7">4.2.1.113</ecNumber>
    </recommendedName>
    <alternativeName>
        <fullName evidence="7">4-(2'-carboxyphenyl)-4-oxybutyric acid synthase</fullName>
    </alternativeName>
    <alternativeName>
        <fullName evidence="7">o-succinylbenzoic acid synthase</fullName>
    </alternativeName>
</protein>
<dbReference type="HAMAP" id="MF_01933">
    <property type="entry name" value="MenC_2"/>
    <property type="match status" value="1"/>
</dbReference>
<evidence type="ECO:0000256" key="1">
    <source>
        <dbReference type="ARBA" id="ARBA00001968"/>
    </source>
</evidence>
<comment type="caution">
    <text evidence="9">The sequence shown here is derived from an EMBL/GenBank/DDBJ whole genome shotgun (WGS) entry which is preliminary data.</text>
</comment>
<comment type="similarity">
    <text evidence="7">Belongs to the mandelate racemase/muconate lactonizing enzyme family. MenC type 2 subfamily.</text>
</comment>
<evidence type="ECO:0000313" key="9">
    <source>
        <dbReference type="EMBL" id="GFR39485.1"/>
    </source>
</evidence>
<dbReference type="NCBIfam" id="TIGR01928">
    <property type="entry name" value="menC_lowGC_arch"/>
    <property type="match status" value="1"/>
</dbReference>
<dbReference type="RefSeq" id="WP_200967674.1">
    <property type="nucleotide sequence ID" value="NZ_BMAQ01000048.1"/>
</dbReference>
<evidence type="ECO:0000259" key="8">
    <source>
        <dbReference type="SMART" id="SM00922"/>
    </source>
</evidence>
<dbReference type="PANTHER" id="PTHR48073:SF5">
    <property type="entry name" value="O-SUCCINYLBENZOATE SYNTHASE"/>
    <property type="match status" value="1"/>
</dbReference>
<comment type="cofactor">
    <cofactor evidence="1 7">
        <name>a divalent metal cation</name>
        <dbReference type="ChEBI" id="CHEBI:60240"/>
    </cofactor>
</comment>
<dbReference type="SFLD" id="SFLDF00009">
    <property type="entry name" value="o-succinylbenzoate_synthase"/>
    <property type="match status" value="1"/>
</dbReference>
<reference evidence="9" key="1">
    <citation type="submission" date="2020-08" db="EMBL/GenBank/DDBJ databases">
        <authorList>
            <person name="Uke A."/>
            <person name="Chhe C."/>
            <person name="Baramee S."/>
            <person name="Kosugi A."/>
        </authorList>
    </citation>
    <scope>NUCLEOTIDE SEQUENCE</scope>
    <source>
        <strain evidence="9">DA-C8</strain>
    </source>
</reference>
<evidence type="ECO:0000256" key="3">
    <source>
        <dbReference type="ARBA" id="ARBA00022723"/>
    </source>
</evidence>
<feature type="binding site" evidence="7">
    <location>
        <position position="239"/>
    </location>
    <ligand>
        <name>Mg(2+)</name>
        <dbReference type="ChEBI" id="CHEBI:18420"/>
    </ligand>
</feature>
<keyword evidence="5 7" id="KW-0456">Lyase</keyword>
<dbReference type="Pfam" id="PF13378">
    <property type="entry name" value="MR_MLE_C"/>
    <property type="match status" value="1"/>
</dbReference>
<dbReference type="EC" id="4.2.1.113" evidence="6 7"/>
<evidence type="ECO:0000256" key="5">
    <source>
        <dbReference type="ARBA" id="ARBA00023239"/>
    </source>
</evidence>
<keyword evidence="4 7" id="KW-0460">Magnesium</keyword>
<dbReference type="SUPFAM" id="SSF54826">
    <property type="entry name" value="Enolase N-terminal domain-like"/>
    <property type="match status" value="1"/>
</dbReference>
<feature type="active site" description="Proton acceptor" evidence="7">
    <location>
        <position position="263"/>
    </location>
</feature>
<feature type="binding site" evidence="7">
    <location>
        <position position="189"/>
    </location>
    <ligand>
        <name>Mg(2+)</name>
        <dbReference type="ChEBI" id="CHEBI:18420"/>
    </ligand>
</feature>